<feature type="chain" id="PRO_5032779198" description="DUF1501 domain-containing protein" evidence="1">
    <location>
        <begin position="31"/>
        <end position="246"/>
    </location>
</feature>
<dbReference type="EMBL" id="JABXXR010000097">
    <property type="protein sequence ID" value="NVN41165.1"/>
    <property type="molecule type" value="Genomic_DNA"/>
</dbReference>
<feature type="non-terminal residue" evidence="2">
    <location>
        <position position="246"/>
    </location>
</feature>
<keyword evidence="3" id="KW-1185">Reference proteome</keyword>
<proteinExistence type="predicted"/>
<evidence type="ECO:0008006" key="4">
    <source>
        <dbReference type="Google" id="ProtNLM"/>
    </source>
</evidence>
<gene>
    <name evidence="2" type="ORF">HUK82_11425</name>
</gene>
<dbReference type="Proteomes" id="UP000585665">
    <property type="component" value="Unassembled WGS sequence"/>
</dbReference>
<accession>A0A850P978</accession>
<keyword evidence="1" id="KW-0732">Signal</keyword>
<protein>
    <recommendedName>
        <fullName evidence="4">DUF1501 domain-containing protein</fullName>
    </recommendedName>
</protein>
<dbReference type="AlphaFoldDB" id="A0A850P978"/>
<evidence type="ECO:0000313" key="2">
    <source>
        <dbReference type="EMBL" id="NVN41165.1"/>
    </source>
</evidence>
<name>A0A850P978_9PROT</name>
<organism evidence="2 3">
    <name type="scientific">Ameyamaea chiangmaiensis</name>
    <dbReference type="NCBI Taxonomy" id="442969"/>
    <lineage>
        <taxon>Bacteria</taxon>
        <taxon>Pseudomonadati</taxon>
        <taxon>Pseudomonadota</taxon>
        <taxon>Alphaproteobacteria</taxon>
        <taxon>Acetobacterales</taxon>
        <taxon>Acetobacteraceae</taxon>
        <taxon>Ameyamaea</taxon>
    </lineage>
</organism>
<comment type="caution">
    <text evidence="2">The sequence shown here is derived from an EMBL/GenBank/DDBJ whole genome shotgun (WGS) entry which is preliminary data.</text>
</comment>
<reference evidence="2 3" key="1">
    <citation type="submission" date="2020-06" db="EMBL/GenBank/DDBJ databases">
        <title>Description of novel acetic acid bacteria.</title>
        <authorList>
            <person name="Sombolestani A."/>
        </authorList>
    </citation>
    <scope>NUCLEOTIDE SEQUENCE [LARGE SCALE GENOMIC DNA]</scope>
    <source>
        <strain evidence="2 3">LMG 27010</strain>
    </source>
</reference>
<sequence>MRSHLLVRRRSALLGLAASVTFGRSSMAVAARATPRDARFVVVILRGALDGMAAVTPYGDPGLSPLRAALLPGEPGQAGGLLDLGGFYGLHPALTGLHALYARGEMMPVHAVAAHYRSRSHFEAQDYLESGADQRLSSGWLNRVVGVMPATRGPDGDGLAVGLSVPLLLRGPTRIGSYAPAGAHRPDPDLYQQIAALNRSDPVTGPAFRAGLRAQGFSDAALGTPGTPSTAGAAAKPGSFALLAQA</sequence>
<evidence type="ECO:0000256" key="1">
    <source>
        <dbReference type="SAM" id="SignalP"/>
    </source>
</evidence>
<feature type="signal peptide" evidence="1">
    <location>
        <begin position="1"/>
        <end position="30"/>
    </location>
</feature>
<evidence type="ECO:0000313" key="3">
    <source>
        <dbReference type="Proteomes" id="UP000585665"/>
    </source>
</evidence>